<feature type="transmembrane region" description="Helical" evidence="1">
    <location>
        <begin position="25"/>
        <end position="44"/>
    </location>
</feature>
<proteinExistence type="predicted"/>
<keyword evidence="1" id="KW-0472">Membrane</keyword>
<gene>
    <name evidence="2" type="ORF">H8L32_10060</name>
</gene>
<organism evidence="2 3">
    <name type="scientific">Undibacterium hunanense</name>
    <dbReference type="NCBI Taxonomy" id="2762292"/>
    <lineage>
        <taxon>Bacteria</taxon>
        <taxon>Pseudomonadati</taxon>
        <taxon>Pseudomonadota</taxon>
        <taxon>Betaproteobacteria</taxon>
        <taxon>Burkholderiales</taxon>
        <taxon>Oxalobacteraceae</taxon>
        <taxon>Undibacterium</taxon>
    </lineage>
</organism>
<dbReference type="Proteomes" id="UP000650424">
    <property type="component" value="Unassembled WGS sequence"/>
</dbReference>
<dbReference type="EMBL" id="JACOGF010000004">
    <property type="protein sequence ID" value="MBC3917816.1"/>
    <property type="molecule type" value="Genomic_DNA"/>
</dbReference>
<keyword evidence="1" id="KW-1133">Transmembrane helix</keyword>
<dbReference type="NCBIfam" id="NF041043">
    <property type="entry name" value="BPSS1780_fam"/>
    <property type="match status" value="1"/>
</dbReference>
<evidence type="ECO:0000313" key="2">
    <source>
        <dbReference type="EMBL" id="MBC3917816.1"/>
    </source>
</evidence>
<dbReference type="RefSeq" id="WP_186947054.1">
    <property type="nucleotide sequence ID" value="NZ_JACOGF010000004.1"/>
</dbReference>
<keyword evidence="1" id="KW-0812">Transmembrane</keyword>
<evidence type="ECO:0000313" key="3">
    <source>
        <dbReference type="Proteomes" id="UP000650424"/>
    </source>
</evidence>
<sequence length="268" mass="29452">MSAVDATSGWGWVKRGFTLFGKQPAEMLTLFFAYMFLSLVIGFIPFAGRFLPLMLVPVFGMGFMQACLQIEDDKRVYPNLLLTGFRSESFLRLLSLGVLYVLAVMLAIGLSSLADDGVFMNFIFALTPVDPETLPKGKLFLGMLVSGVVYLPAMMAFWFAAPLIMWGKMSVGKAVFYSFFAVKRATLAFAVYGLAWMLIGVFGPTLLGMITAAVVGQVAIGFLVMVPVSLVLTVVMYCSFYPTYTTIFGRPDEQKPETTQNPEDQSAD</sequence>
<feature type="transmembrane region" description="Helical" evidence="1">
    <location>
        <begin position="89"/>
        <end position="110"/>
    </location>
</feature>
<accession>A0ABR6ZPI4</accession>
<protein>
    <recommendedName>
        <fullName evidence="4">Transmembrane protein</fullName>
    </recommendedName>
</protein>
<keyword evidence="3" id="KW-1185">Reference proteome</keyword>
<feature type="transmembrane region" description="Helical" evidence="1">
    <location>
        <begin position="187"/>
        <end position="212"/>
    </location>
</feature>
<feature type="transmembrane region" description="Helical" evidence="1">
    <location>
        <begin position="139"/>
        <end position="166"/>
    </location>
</feature>
<name>A0ABR6ZPI4_9BURK</name>
<dbReference type="InterPro" id="IPR047798">
    <property type="entry name" value="BPSS1780-like"/>
</dbReference>
<evidence type="ECO:0000256" key="1">
    <source>
        <dbReference type="SAM" id="Phobius"/>
    </source>
</evidence>
<evidence type="ECO:0008006" key="4">
    <source>
        <dbReference type="Google" id="ProtNLM"/>
    </source>
</evidence>
<reference evidence="2 3" key="1">
    <citation type="submission" date="2020-08" db="EMBL/GenBank/DDBJ databases">
        <title>Novel species isolated from subtropical streams in China.</title>
        <authorList>
            <person name="Lu H."/>
        </authorList>
    </citation>
    <scope>NUCLEOTIDE SEQUENCE [LARGE SCALE GENOMIC DNA]</scope>
    <source>
        <strain evidence="2 3">CY18W</strain>
    </source>
</reference>
<comment type="caution">
    <text evidence="2">The sequence shown here is derived from an EMBL/GenBank/DDBJ whole genome shotgun (WGS) entry which is preliminary data.</text>
</comment>
<feature type="transmembrane region" description="Helical" evidence="1">
    <location>
        <begin position="218"/>
        <end position="240"/>
    </location>
</feature>